<name>A0ACD3B867_9AGAR</name>
<keyword evidence="2" id="KW-1185">Reference proteome</keyword>
<evidence type="ECO:0000313" key="2">
    <source>
        <dbReference type="Proteomes" id="UP000308600"/>
    </source>
</evidence>
<accession>A0ACD3B867</accession>
<evidence type="ECO:0000313" key="1">
    <source>
        <dbReference type="EMBL" id="TFK74199.1"/>
    </source>
</evidence>
<reference evidence="1 2" key="1">
    <citation type="journal article" date="2019" name="Nat. Ecol. Evol.">
        <title>Megaphylogeny resolves global patterns of mushroom evolution.</title>
        <authorList>
            <person name="Varga T."/>
            <person name="Krizsan K."/>
            <person name="Foldi C."/>
            <person name="Dima B."/>
            <person name="Sanchez-Garcia M."/>
            <person name="Sanchez-Ramirez S."/>
            <person name="Szollosi G.J."/>
            <person name="Szarkandi J.G."/>
            <person name="Papp V."/>
            <person name="Albert L."/>
            <person name="Andreopoulos W."/>
            <person name="Angelini C."/>
            <person name="Antonin V."/>
            <person name="Barry K.W."/>
            <person name="Bougher N.L."/>
            <person name="Buchanan P."/>
            <person name="Buyck B."/>
            <person name="Bense V."/>
            <person name="Catcheside P."/>
            <person name="Chovatia M."/>
            <person name="Cooper J."/>
            <person name="Damon W."/>
            <person name="Desjardin D."/>
            <person name="Finy P."/>
            <person name="Geml J."/>
            <person name="Haridas S."/>
            <person name="Hughes K."/>
            <person name="Justo A."/>
            <person name="Karasinski D."/>
            <person name="Kautmanova I."/>
            <person name="Kiss B."/>
            <person name="Kocsube S."/>
            <person name="Kotiranta H."/>
            <person name="LaButti K.M."/>
            <person name="Lechner B.E."/>
            <person name="Liimatainen K."/>
            <person name="Lipzen A."/>
            <person name="Lukacs Z."/>
            <person name="Mihaltcheva S."/>
            <person name="Morgado L.N."/>
            <person name="Niskanen T."/>
            <person name="Noordeloos M.E."/>
            <person name="Ohm R.A."/>
            <person name="Ortiz-Santana B."/>
            <person name="Ovrebo C."/>
            <person name="Racz N."/>
            <person name="Riley R."/>
            <person name="Savchenko A."/>
            <person name="Shiryaev A."/>
            <person name="Soop K."/>
            <person name="Spirin V."/>
            <person name="Szebenyi C."/>
            <person name="Tomsovsky M."/>
            <person name="Tulloss R.E."/>
            <person name="Uehling J."/>
            <person name="Grigoriev I.V."/>
            <person name="Vagvolgyi C."/>
            <person name="Papp T."/>
            <person name="Martin F.M."/>
            <person name="Miettinen O."/>
            <person name="Hibbett D.S."/>
            <person name="Nagy L.G."/>
        </authorList>
    </citation>
    <scope>NUCLEOTIDE SEQUENCE [LARGE SCALE GENOMIC DNA]</scope>
    <source>
        <strain evidence="1 2">NL-1719</strain>
    </source>
</reference>
<gene>
    <name evidence="1" type="ORF">BDN72DRAFT_893409</name>
</gene>
<proteinExistence type="predicted"/>
<dbReference type="EMBL" id="ML208270">
    <property type="protein sequence ID" value="TFK74199.1"/>
    <property type="molecule type" value="Genomic_DNA"/>
</dbReference>
<sequence>MIADVSAIPATKRKVRLEFTEPCDPALSAEPLTIYKSSFQHVEMGKDAVWEIDKDLPLVGAEVTISVMEKHHIHSKKVIAQYNFSRDSMFQKFLEDSEASELEFSSPSNTVKIKVKKGDLQEILDQLVLPESVLDRLGKSQKAVELLFGLGALSELHPIAKVVFGLFGIVKEKLDQQKTCYKEISDLLDKMSRFLPYFEKTGEVDNWKVVQDVIQKILIHMQNALRIVISYAEPSKAVQFAKFALSSKQKEEFSQLSTDYDDLLQEYTLAFMTELAILANNSVLQHLEQLKPVEALPGNICMKETRVFILNELSDWAQSGTDHIFWLYGLAGTGKSTIAASFVQWLQSARMLGAFFTCRKGHQALSSPLQLLQTICYRLSHVHKPYGKLVAQAIKDDPYFGSGTATITSFFQQFLEALLKESSDFGFSDQEIAGLVKVAAGLFIWADVSCNYLDNSLNKKQGLDILLKVTSSGDNPYLSLYQLYDTILFDAIPDSIENNEIFQRILGAMLLAVKPLTLGMLVQIAEQPNISESVVKQVIKRLHAVLLHSPDDKITVIHLSFSEYLLDGHCPERFTINNSLHQTQYNLFHYCYSTLLTELKFNICGFGSSYLPNNQVQDLEKRIETSISPALQYASLYWMHHYIECDGWNRAPSDQIVFEMFYSPRALYWMEVVGLLDQVFYVLKQLSKVKYRTENLKTYDLINDLSQIIDKYKVPILKATPHIYISLQPSLPEESILLQAINENKANLLQLKHGKLKSWTFDAIVLKGHTAEVLSVAYSQDGRYLVSGSRDKTMRIWDMTSGQPVIDPLQGHSDSVWSVSYSPNGTYMVSGSKDNTIRIWNAASGESIMELQKHTGPVWSVVYSPDNQCIASGSDDKTIIIWDATNGKPVMDLEGHNDSVWSVAYSPDGKYIVSGSDDIRIWDTTSKGSLVLRPLRAHNGSVWSVAYSPDGKYIVSGSQDKTIIIWNAKTGQPIMDPLEEHNNSVWSVLYSPNGNHIISGSDDKKIITWDAHSGEIIGNPSQESESILSVAYSPDDMHIAAALYDKTIRIHDATNGHPAKDLHHGHSAAVWSVVYSPDGKFIASGSHDSTVMIWNASNGQLVIGPLLGHKATVWSVAYSLNGQFLVSGSDDRTIIIWNANTGQVMMGPLTGHTAAVWSVACSPCSKYIVSGSRDDTLRVWSTVSGTLVMLPLQGHNAPVHSVAYSPNGLYIVSGSQGEAKIIIWNAIDGQQINNFLQGHNLSVNSVNYSPDSQYLVSGSDDGTIIIWNAISGKPAMDPLEGHSASISSVIYSSDGRHIASGSQDKTIRIWDTSSGQSIMELLEHDTPVSSLAYSPNNQYIVSGSHGSTIIIMDLHTGKTVPDELLDGIVYFPTTKHIVPHLSFHSSVPHSDAQPLNIQDADFLSLALLYGQISAEGWLTYKDKLLLWIPPYLRNVFVGYQKVVISQSPLHQHVVVDWTSFVHGEDWIKVHSS</sequence>
<protein>
    <submittedName>
        <fullName evidence="1">WD40 repeat-like protein</fullName>
    </submittedName>
</protein>
<organism evidence="1 2">
    <name type="scientific">Pluteus cervinus</name>
    <dbReference type="NCBI Taxonomy" id="181527"/>
    <lineage>
        <taxon>Eukaryota</taxon>
        <taxon>Fungi</taxon>
        <taxon>Dikarya</taxon>
        <taxon>Basidiomycota</taxon>
        <taxon>Agaricomycotina</taxon>
        <taxon>Agaricomycetes</taxon>
        <taxon>Agaricomycetidae</taxon>
        <taxon>Agaricales</taxon>
        <taxon>Pluteineae</taxon>
        <taxon>Pluteaceae</taxon>
        <taxon>Pluteus</taxon>
    </lineage>
</organism>
<dbReference type="Proteomes" id="UP000308600">
    <property type="component" value="Unassembled WGS sequence"/>
</dbReference>